<gene>
    <name evidence="3" type="ORF">JQX14_10420</name>
</gene>
<feature type="domain" description="DUF1206" evidence="2">
    <location>
        <begin position="3"/>
        <end position="69"/>
    </location>
</feature>
<protein>
    <submittedName>
        <fullName evidence="3">DUF1206 domain-containing protein</fullName>
    </submittedName>
</protein>
<dbReference type="AlphaFoldDB" id="A0A9Q2RUU3"/>
<reference evidence="3" key="1">
    <citation type="submission" date="2021-01" db="EMBL/GenBank/DDBJ databases">
        <title>Diatom-associated Roseobacters Show Island Model of Population Structure.</title>
        <authorList>
            <person name="Qu L."/>
            <person name="Feng X."/>
            <person name="Chen Y."/>
            <person name="Li L."/>
            <person name="Wang X."/>
            <person name="Hu Z."/>
            <person name="Wang H."/>
            <person name="Luo H."/>
        </authorList>
    </citation>
    <scope>NUCLEOTIDE SEQUENCE</scope>
    <source>
        <strain evidence="3">SM26-45</strain>
    </source>
</reference>
<feature type="domain" description="DUF1206" evidence="2">
    <location>
        <begin position="174"/>
        <end position="243"/>
    </location>
</feature>
<sequence length="261" mass="26927">MRAGYGARGVIYIIVGGLALTAALRGGDAKGTKGALATLQNEPMGLTLLWCIAAGLGAYMIWRLVDAVLDLEDHGTDLKGIFARLCTAATGVIHGAIGLSVAGLARGGAADDSSARDWTAQIMQMPLGPYLVALVAAVFLSAGIYYAHKGLTGSYRTHLSTAPFTQRAQPVLTFGLVVHGAMLALVGMSLGFAAWHTDPSDAGGIGQVLETLRALAWGRFLLAGAGLGLLGFAVYNLVEAAYRVIPHISGPNVPTLADQTA</sequence>
<feature type="transmembrane region" description="Helical" evidence="1">
    <location>
        <begin position="127"/>
        <end position="147"/>
    </location>
</feature>
<keyword evidence="1" id="KW-1133">Transmembrane helix</keyword>
<feature type="transmembrane region" description="Helical" evidence="1">
    <location>
        <begin position="47"/>
        <end position="69"/>
    </location>
</feature>
<organism evidence="3 4">
    <name type="scientific">Pseudosulfitobacter pseudonitzschiae</name>
    <dbReference type="NCBI Taxonomy" id="1402135"/>
    <lineage>
        <taxon>Bacteria</taxon>
        <taxon>Pseudomonadati</taxon>
        <taxon>Pseudomonadota</taxon>
        <taxon>Alphaproteobacteria</taxon>
        <taxon>Rhodobacterales</taxon>
        <taxon>Roseobacteraceae</taxon>
        <taxon>Pseudosulfitobacter</taxon>
    </lineage>
</organism>
<evidence type="ECO:0000256" key="1">
    <source>
        <dbReference type="SAM" id="Phobius"/>
    </source>
</evidence>
<feature type="transmembrane region" description="Helical" evidence="1">
    <location>
        <begin position="215"/>
        <end position="238"/>
    </location>
</feature>
<evidence type="ECO:0000313" key="4">
    <source>
        <dbReference type="Proteomes" id="UP000809337"/>
    </source>
</evidence>
<dbReference type="EMBL" id="JAFBWN010000005">
    <property type="protein sequence ID" value="MBM2354956.1"/>
    <property type="molecule type" value="Genomic_DNA"/>
</dbReference>
<comment type="caution">
    <text evidence="3">The sequence shown here is derived from an EMBL/GenBank/DDBJ whole genome shotgun (WGS) entry which is preliminary data.</text>
</comment>
<evidence type="ECO:0000313" key="3">
    <source>
        <dbReference type="EMBL" id="MBM2354956.1"/>
    </source>
</evidence>
<feature type="transmembrane region" description="Helical" evidence="1">
    <location>
        <begin position="168"/>
        <end position="195"/>
    </location>
</feature>
<dbReference type="InterPro" id="IPR009597">
    <property type="entry name" value="DUF1206"/>
</dbReference>
<feature type="domain" description="DUF1206" evidence="2">
    <location>
        <begin position="88"/>
        <end position="152"/>
    </location>
</feature>
<proteinExistence type="predicted"/>
<keyword evidence="1" id="KW-0472">Membrane</keyword>
<evidence type="ECO:0000259" key="2">
    <source>
        <dbReference type="Pfam" id="PF06724"/>
    </source>
</evidence>
<keyword evidence="1" id="KW-0812">Transmembrane</keyword>
<accession>A0A9Q2RUU3</accession>
<feature type="transmembrane region" description="Helical" evidence="1">
    <location>
        <begin position="81"/>
        <end position="107"/>
    </location>
</feature>
<dbReference type="Pfam" id="PF06724">
    <property type="entry name" value="DUF1206"/>
    <property type="match status" value="3"/>
</dbReference>
<dbReference type="Proteomes" id="UP000809337">
    <property type="component" value="Unassembled WGS sequence"/>
</dbReference>
<feature type="transmembrane region" description="Helical" evidence="1">
    <location>
        <begin position="9"/>
        <end position="27"/>
    </location>
</feature>
<name>A0A9Q2RUU3_9RHOB</name>